<comment type="caution">
    <text evidence="6">Lacks conserved residue(s) required for the propagation of feature annotation.</text>
</comment>
<evidence type="ECO:0000256" key="4">
    <source>
        <dbReference type="ARBA" id="ARBA00023027"/>
    </source>
</evidence>
<dbReference type="Proteomes" id="UP001500839">
    <property type="component" value="Unassembled WGS sequence"/>
</dbReference>
<keyword evidence="3 6" id="KW-0521">NADP</keyword>
<dbReference type="PANTHER" id="PTHR20275">
    <property type="entry name" value="NAD KINASE"/>
    <property type="match status" value="1"/>
</dbReference>
<keyword evidence="6" id="KW-0963">Cytoplasm</keyword>
<comment type="caution">
    <text evidence="8">The sequence shown here is derived from an EMBL/GenBank/DDBJ whole genome shotgun (WGS) entry which is preliminary data.</text>
</comment>
<dbReference type="NCBIfam" id="NF002892">
    <property type="entry name" value="PRK03372.1"/>
    <property type="match status" value="1"/>
</dbReference>
<comment type="catalytic activity">
    <reaction evidence="5 6">
        <text>NAD(+) + ATP = ADP + NADP(+) + H(+)</text>
        <dbReference type="Rhea" id="RHEA:18629"/>
        <dbReference type="ChEBI" id="CHEBI:15378"/>
        <dbReference type="ChEBI" id="CHEBI:30616"/>
        <dbReference type="ChEBI" id="CHEBI:57540"/>
        <dbReference type="ChEBI" id="CHEBI:58349"/>
        <dbReference type="ChEBI" id="CHEBI:456216"/>
        <dbReference type="EC" id="2.7.1.23"/>
    </reaction>
</comment>
<evidence type="ECO:0000313" key="8">
    <source>
        <dbReference type="EMBL" id="GAA4813072.1"/>
    </source>
</evidence>
<reference evidence="9" key="1">
    <citation type="journal article" date="2019" name="Int. J. Syst. Evol. Microbiol.">
        <title>The Global Catalogue of Microorganisms (GCM) 10K type strain sequencing project: providing services to taxonomists for standard genome sequencing and annotation.</title>
        <authorList>
            <consortium name="The Broad Institute Genomics Platform"/>
            <consortium name="The Broad Institute Genome Sequencing Center for Infectious Disease"/>
            <person name="Wu L."/>
            <person name="Ma J."/>
        </authorList>
    </citation>
    <scope>NUCLEOTIDE SEQUENCE [LARGE SCALE GENOMIC DNA]</scope>
    <source>
        <strain evidence="9">JCM 18542</strain>
    </source>
</reference>
<comment type="similarity">
    <text evidence="6">Belongs to the NAD kinase family.</text>
</comment>
<evidence type="ECO:0000256" key="7">
    <source>
        <dbReference type="SAM" id="MobiDB-lite"/>
    </source>
</evidence>
<feature type="binding site" evidence="6">
    <location>
        <position position="218"/>
    </location>
    <ligand>
        <name>NAD(+)</name>
        <dbReference type="ChEBI" id="CHEBI:57540"/>
    </ligand>
</feature>
<dbReference type="EC" id="2.7.1.23" evidence="6"/>
<accession>A0ABP9CP39</accession>
<protein>
    <recommendedName>
        <fullName evidence="6">NAD kinase</fullName>
        <ecNumber evidence="6">2.7.1.23</ecNumber>
    </recommendedName>
    <alternativeName>
        <fullName evidence="6">ATP-dependent NAD kinase</fullName>
    </alternativeName>
</protein>
<comment type="function">
    <text evidence="6">Involved in the regulation of the intracellular balance of NAD and NADP, and is a key enzyme in the biosynthesis of NADP. Catalyzes specifically the phosphorylation on 2'-hydroxyl of the adenosine moiety of NAD to yield NADP.</text>
</comment>
<evidence type="ECO:0000313" key="9">
    <source>
        <dbReference type="Proteomes" id="UP001500839"/>
    </source>
</evidence>
<dbReference type="Gene3D" id="3.40.50.10330">
    <property type="entry name" value="Probable inorganic polyphosphate/atp-NAD kinase, domain 1"/>
    <property type="match status" value="1"/>
</dbReference>
<feature type="active site" description="Proton acceptor" evidence="6">
    <location>
        <position position="114"/>
    </location>
</feature>
<keyword evidence="1 6" id="KW-0808">Transferase</keyword>
<keyword evidence="6" id="KW-0547">Nucleotide-binding</keyword>
<dbReference type="Gene3D" id="2.60.200.30">
    <property type="entry name" value="Probable inorganic polyphosphate/atp-NAD kinase, domain 2"/>
    <property type="match status" value="1"/>
</dbReference>
<feature type="binding site" evidence="6">
    <location>
        <position position="119"/>
    </location>
    <ligand>
        <name>NAD(+)</name>
        <dbReference type="ChEBI" id="CHEBI:57540"/>
    </ligand>
</feature>
<dbReference type="SUPFAM" id="SSF111331">
    <property type="entry name" value="NAD kinase/diacylglycerol kinase-like"/>
    <property type="match status" value="1"/>
</dbReference>
<evidence type="ECO:0000256" key="6">
    <source>
        <dbReference type="HAMAP-Rule" id="MF_00361"/>
    </source>
</evidence>
<keyword evidence="6" id="KW-0067">ATP-binding</keyword>
<dbReference type="InterPro" id="IPR017437">
    <property type="entry name" value="ATP-NAD_kinase_PpnK-typ_C"/>
</dbReference>
<comment type="cofactor">
    <cofactor evidence="6">
        <name>a divalent metal cation</name>
        <dbReference type="ChEBI" id="CHEBI:60240"/>
    </cofactor>
</comment>
<keyword evidence="2 6" id="KW-0418">Kinase</keyword>
<comment type="subcellular location">
    <subcellularLocation>
        <location evidence="6">Cytoplasm</location>
    </subcellularLocation>
</comment>
<keyword evidence="4 6" id="KW-0520">NAD</keyword>
<evidence type="ECO:0000256" key="3">
    <source>
        <dbReference type="ARBA" id="ARBA00022857"/>
    </source>
</evidence>
<dbReference type="Pfam" id="PF01513">
    <property type="entry name" value="NAD_kinase"/>
    <property type="match status" value="1"/>
</dbReference>
<feature type="compositionally biased region" description="Low complexity" evidence="7">
    <location>
        <begin position="9"/>
        <end position="27"/>
    </location>
</feature>
<gene>
    <name evidence="6" type="primary">nadK</name>
    <name evidence="8" type="ORF">GCM10023353_17450</name>
</gene>
<keyword evidence="9" id="KW-1185">Reference proteome</keyword>
<evidence type="ECO:0000256" key="5">
    <source>
        <dbReference type="ARBA" id="ARBA00047925"/>
    </source>
</evidence>
<evidence type="ECO:0000256" key="1">
    <source>
        <dbReference type="ARBA" id="ARBA00022679"/>
    </source>
</evidence>
<dbReference type="Pfam" id="PF20143">
    <property type="entry name" value="NAD_kinase_C"/>
    <property type="match status" value="1"/>
</dbReference>
<name>A0ABP9CP39_9ACTN</name>
<dbReference type="EMBL" id="BAABKQ010000001">
    <property type="protein sequence ID" value="GAA4813072.1"/>
    <property type="molecule type" value="Genomic_DNA"/>
</dbReference>
<feature type="binding site" evidence="6">
    <location>
        <begin position="188"/>
        <end position="189"/>
    </location>
    <ligand>
        <name>NAD(+)</name>
        <dbReference type="ChEBI" id="CHEBI:57540"/>
    </ligand>
</feature>
<feature type="binding site" evidence="6">
    <location>
        <begin position="229"/>
        <end position="234"/>
    </location>
    <ligand>
        <name>NAD(+)</name>
        <dbReference type="ChEBI" id="CHEBI:57540"/>
    </ligand>
</feature>
<dbReference type="GO" id="GO:0016301">
    <property type="term" value="F:kinase activity"/>
    <property type="evidence" value="ECO:0007669"/>
    <property type="project" value="UniProtKB-KW"/>
</dbReference>
<dbReference type="RefSeq" id="WP_200175653.1">
    <property type="nucleotide sequence ID" value="NZ_BAABKQ010000001.1"/>
</dbReference>
<feature type="binding site" evidence="6">
    <location>
        <begin position="114"/>
        <end position="115"/>
    </location>
    <ligand>
        <name>NAD(+)</name>
        <dbReference type="ChEBI" id="CHEBI:57540"/>
    </ligand>
</feature>
<dbReference type="HAMAP" id="MF_00361">
    <property type="entry name" value="NAD_kinase"/>
    <property type="match status" value="1"/>
</dbReference>
<dbReference type="InterPro" id="IPR002504">
    <property type="entry name" value="NADK"/>
</dbReference>
<dbReference type="InterPro" id="IPR016064">
    <property type="entry name" value="NAD/diacylglycerol_kinase_sf"/>
</dbReference>
<proteinExistence type="inferred from homology"/>
<organism evidence="8 9">
    <name type="scientific">Tomitella cavernea</name>
    <dbReference type="NCBI Taxonomy" id="1387982"/>
    <lineage>
        <taxon>Bacteria</taxon>
        <taxon>Bacillati</taxon>
        <taxon>Actinomycetota</taxon>
        <taxon>Actinomycetes</taxon>
        <taxon>Mycobacteriales</taxon>
        <taxon>Tomitella</taxon>
    </lineage>
</organism>
<sequence length="338" mass="35489">MIGQPGQEPNLASASPASASPTSADPIPAGPAPTREILLVAHTGRATIADTARRVSRILADGGIGLRVLDDEADRTGLRGAGSDRKAHGAPARVVPHDHHAAAGCEMVIVLGGDGTFLRAAELAWYAGAPVLGINLGRIGFLAEAEADHLDEALGSVIRGHYRVEHRMTLDVRLCSGDTTESAGWALNEVSIERGRHVGVLELLLEIDGRPVSSFGCDGLLVSTPTGSTAYAFSAGGPVVWPELEAVLVVPNNAHALFSRPMVTSPSSLIAVEVEPSGSGAVMYCDGRRAVHVPAGARLEVVRGRHPVRWVRLDSVPFADRMVHKFALPVRGWRGRGA</sequence>
<dbReference type="PANTHER" id="PTHR20275:SF0">
    <property type="entry name" value="NAD KINASE"/>
    <property type="match status" value="1"/>
</dbReference>
<dbReference type="InterPro" id="IPR017438">
    <property type="entry name" value="ATP-NAD_kinase_N"/>
</dbReference>
<evidence type="ECO:0000256" key="2">
    <source>
        <dbReference type="ARBA" id="ARBA00022777"/>
    </source>
</evidence>
<feature type="region of interest" description="Disordered" evidence="7">
    <location>
        <begin position="1"/>
        <end position="32"/>
    </location>
</feature>